<protein>
    <submittedName>
        <fullName evidence="2">Uncharacterized protein</fullName>
    </submittedName>
</protein>
<feature type="compositionally biased region" description="Basic and acidic residues" evidence="1">
    <location>
        <begin position="1"/>
        <end position="12"/>
    </location>
</feature>
<organism evidence="2 3">
    <name type="scientific">Ensifer adhaerens</name>
    <name type="common">Sinorhizobium morelense</name>
    <dbReference type="NCBI Taxonomy" id="106592"/>
    <lineage>
        <taxon>Bacteria</taxon>
        <taxon>Pseudomonadati</taxon>
        <taxon>Pseudomonadota</taxon>
        <taxon>Alphaproteobacteria</taxon>
        <taxon>Hyphomicrobiales</taxon>
        <taxon>Rhizobiaceae</taxon>
        <taxon>Sinorhizobium/Ensifer group</taxon>
        <taxon>Ensifer</taxon>
    </lineage>
</organism>
<dbReference type="AlphaFoldDB" id="A0A9Q9DDM7"/>
<proteinExistence type="predicted"/>
<geneLocation type="plasmid" evidence="2 3">
    <name>pB</name>
</geneLocation>
<evidence type="ECO:0000313" key="2">
    <source>
        <dbReference type="EMBL" id="USJ27774.1"/>
    </source>
</evidence>
<feature type="compositionally biased region" description="Acidic residues" evidence="1">
    <location>
        <begin position="35"/>
        <end position="51"/>
    </location>
</feature>
<sequence>MASGQGRERPDDPVGNGNGVRHSDEQDPRKPLPGSDEENADEELDDDEEDEISPREPEPDEEDPDLPARE</sequence>
<dbReference type="EMBL" id="CP098809">
    <property type="protein sequence ID" value="USJ27774.1"/>
    <property type="molecule type" value="Genomic_DNA"/>
</dbReference>
<evidence type="ECO:0000313" key="3">
    <source>
        <dbReference type="Proteomes" id="UP001055460"/>
    </source>
</evidence>
<reference evidence="2" key="1">
    <citation type="submission" date="2022-06" db="EMBL/GenBank/DDBJ databases">
        <title>Physiological and biochemical characterization and genomic elucidation of a strain of the genus Ensifer adhaerens M8 that combines arsenic oxidation and chromium reduction.</title>
        <authorList>
            <person name="Li X."/>
            <person name="Yu c."/>
        </authorList>
    </citation>
    <scope>NUCLEOTIDE SEQUENCE</scope>
    <source>
        <strain evidence="2">M8</strain>
        <plasmid evidence="2">pB</plasmid>
    </source>
</reference>
<keyword evidence="2" id="KW-0614">Plasmid</keyword>
<dbReference type="Proteomes" id="UP001055460">
    <property type="component" value="Plasmid pB"/>
</dbReference>
<feature type="compositionally biased region" description="Basic and acidic residues" evidence="1">
    <location>
        <begin position="21"/>
        <end position="30"/>
    </location>
</feature>
<accession>A0A9Q9DDM7</accession>
<name>A0A9Q9DDM7_ENSAD</name>
<feature type="region of interest" description="Disordered" evidence="1">
    <location>
        <begin position="1"/>
        <end position="70"/>
    </location>
</feature>
<evidence type="ECO:0000256" key="1">
    <source>
        <dbReference type="SAM" id="MobiDB-lite"/>
    </source>
</evidence>
<feature type="compositionally biased region" description="Acidic residues" evidence="1">
    <location>
        <begin position="58"/>
        <end position="70"/>
    </location>
</feature>
<dbReference type="RefSeq" id="WP_134888074.1">
    <property type="nucleotide sequence ID" value="NZ_CP098809.1"/>
</dbReference>
<gene>
    <name evidence="2" type="ORF">NE863_28190</name>
</gene>